<dbReference type="GO" id="GO:0003824">
    <property type="term" value="F:catalytic activity"/>
    <property type="evidence" value="ECO:0007669"/>
    <property type="project" value="InterPro"/>
</dbReference>
<dbReference type="Pfam" id="PF03372">
    <property type="entry name" value="Exo_endo_phos"/>
    <property type="match status" value="1"/>
</dbReference>
<reference evidence="2 3" key="1">
    <citation type="journal article" date="2021" name="Commun. Biol.">
        <title>The genome of Shorea leprosula (Dipterocarpaceae) highlights the ecological relevance of drought in aseasonal tropical rainforests.</title>
        <authorList>
            <person name="Ng K.K.S."/>
            <person name="Kobayashi M.J."/>
            <person name="Fawcett J.A."/>
            <person name="Hatakeyama M."/>
            <person name="Paape T."/>
            <person name="Ng C.H."/>
            <person name="Ang C.C."/>
            <person name="Tnah L.H."/>
            <person name="Lee C.T."/>
            <person name="Nishiyama T."/>
            <person name="Sese J."/>
            <person name="O'Brien M.J."/>
            <person name="Copetti D."/>
            <person name="Mohd Noor M.I."/>
            <person name="Ong R.C."/>
            <person name="Putra M."/>
            <person name="Sireger I.Z."/>
            <person name="Indrioko S."/>
            <person name="Kosugi Y."/>
            <person name="Izuno A."/>
            <person name="Isagi Y."/>
            <person name="Lee S.L."/>
            <person name="Shimizu K.K."/>
        </authorList>
    </citation>
    <scope>NUCLEOTIDE SEQUENCE [LARGE SCALE GENOMIC DNA]</scope>
    <source>
        <strain evidence="2">214</strain>
    </source>
</reference>
<dbReference type="PANTHER" id="PTHR33710:SF64">
    <property type="entry name" value="ENDONUCLEASE_EXONUCLEASE_PHOSPHATASE DOMAIN-CONTAINING PROTEIN"/>
    <property type="match status" value="1"/>
</dbReference>
<evidence type="ECO:0000313" key="3">
    <source>
        <dbReference type="Proteomes" id="UP001054252"/>
    </source>
</evidence>
<dbReference type="EMBL" id="BPVZ01000095">
    <property type="protein sequence ID" value="GKV32438.1"/>
    <property type="molecule type" value="Genomic_DNA"/>
</dbReference>
<protein>
    <recommendedName>
        <fullName evidence="1">Endonuclease/exonuclease/phosphatase domain-containing protein</fullName>
    </recommendedName>
</protein>
<name>A0AAV5L5D1_9ROSI</name>
<dbReference type="Gene3D" id="3.60.10.10">
    <property type="entry name" value="Endonuclease/exonuclease/phosphatase"/>
    <property type="match status" value="1"/>
</dbReference>
<feature type="domain" description="Endonuclease/exonuclease/phosphatase" evidence="1">
    <location>
        <begin position="4"/>
        <end position="93"/>
    </location>
</feature>
<proteinExistence type="predicted"/>
<dbReference type="InterPro" id="IPR036691">
    <property type="entry name" value="Endo/exonu/phosph_ase_sf"/>
</dbReference>
<organism evidence="2 3">
    <name type="scientific">Rubroshorea leprosula</name>
    <dbReference type="NCBI Taxonomy" id="152421"/>
    <lineage>
        <taxon>Eukaryota</taxon>
        <taxon>Viridiplantae</taxon>
        <taxon>Streptophyta</taxon>
        <taxon>Embryophyta</taxon>
        <taxon>Tracheophyta</taxon>
        <taxon>Spermatophyta</taxon>
        <taxon>Magnoliopsida</taxon>
        <taxon>eudicotyledons</taxon>
        <taxon>Gunneridae</taxon>
        <taxon>Pentapetalae</taxon>
        <taxon>rosids</taxon>
        <taxon>malvids</taxon>
        <taxon>Malvales</taxon>
        <taxon>Dipterocarpaceae</taxon>
        <taxon>Rubroshorea</taxon>
    </lineage>
</organism>
<gene>
    <name evidence="2" type="ORF">SLEP1_g41047</name>
</gene>
<dbReference type="InterPro" id="IPR005135">
    <property type="entry name" value="Endo/exonuclease/phosphatase"/>
</dbReference>
<evidence type="ECO:0000259" key="1">
    <source>
        <dbReference type="Pfam" id="PF03372"/>
    </source>
</evidence>
<sequence>MMGKRALWEELKHLIQENRGNWYMVGDFNAILGTHESKGGGGSVREMREFNEFMEGSGLLDLLLIGRKFTWYHPNGSSMSRLDRILVSKEWLSNWKECKQWGLKRIILDHSPILLKNQIRDWGPQPFRVFDARLEQPGFKQMVEEMLNSIRISAWRSFQLRKDENLEQGNETMEQRLCPWSGRPN</sequence>
<dbReference type="Proteomes" id="UP001054252">
    <property type="component" value="Unassembled WGS sequence"/>
</dbReference>
<dbReference type="SUPFAM" id="SSF56219">
    <property type="entry name" value="DNase I-like"/>
    <property type="match status" value="1"/>
</dbReference>
<dbReference type="AlphaFoldDB" id="A0AAV5L5D1"/>
<comment type="caution">
    <text evidence="2">The sequence shown here is derived from an EMBL/GenBank/DDBJ whole genome shotgun (WGS) entry which is preliminary data.</text>
</comment>
<evidence type="ECO:0000313" key="2">
    <source>
        <dbReference type="EMBL" id="GKV32438.1"/>
    </source>
</evidence>
<dbReference type="PANTHER" id="PTHR33710">
    <property type="entry name" value="BNAC02G09200D PROTEIN"/>
    <property type="match status" value="1"/>
</dbReference>
<keyword evidence="3" id="KW-1185">Reference proteome</keyword>
<accession>A0AAV5L5D1</accession>